<dbReference type="Proteomes" id="UP001219956">
    <property type="component" value="Unassembled WGS sequence"/>
</dbReference>
<reference evidence="4 5" key="1">
    <citation type="submission" date="2023-01" db="EMBL/GenBank/DDBJ databases">
        <title>Novel species of the genus Vogesella isolated from rivers.</title>
        <authorList>
            <person name="Lu H."/>
        </authorList>
    </citation>
    <scope>NUCLEOTIDE SEQUENCE [LARGE SCALE GENOMIC DNA]</scope>
    <source>
        <strain evidence="4 5">DC21W</strain>
    </source>
</reference>
<evidence type="ECO:0000256" key="2">
    <source>
        <dbReference type="ARBA" id="ARBA00023315"/>
    </source>
</evidence>
<evidence type="ECO:0000313" key="4">
    <source>
        <dbReference type="EMBL" id="MDC7715710.1"/>
    </source>
</evidence>
<proteinExistence type="predicted"/>
<dbReference type="PANTHER" id="PTHR43072">
    <property type="entry name" value="N-ACETYLTRANSFERASE"/>
    <property type="match status" value="1"/>
</dbReference>
<organism evidence="4 5">
    <name type="scientific">Vogesella aquatica</name>
    <dbReference type="NCBI Taxonomy" id="2984206"/>
    <lineage>
        <taxon>Bacteria</taxon>
        <taxon>Pseudomonadati</taxon>
        <taxon>Pseudomonadota</taxon>
        <taxon>Betaproteobacteria</taxon>
        <taxon>Neisseriales</taxon>
        <taxon>Chromobacteriaceae</taxon>
        <taxon>Vogesella</taxon>
    </lineage>
</organism>
<dbReference type="Pfam" id="PF00583">
    <property type="entry name" value="Acetyltransf_1"/>
    <property type="match status" value="1"/>
</dbReference>
<dbReference type="InterPro" id="IPR016181">
    <property type="entry name" value="Acyl_CoA_acyltransferase"/>
</dbReference>
<dbReference type="PANTHER" id="PTHR43072:SF23">
    <property type="entry name" value="UPF0039 PROTEIN C11D3.02C"/>
    <property type="match status" value="1"/>
</dbReference>
<dbReference type="RefSeq" id="WP_272750207.1">
    <property type="nucleotide sequence ID" value="NZ_JAQQLF010000001.1"/>
</dbReference>
<keyword evidence="2" id="KW-0012">Acyltransferase</keyword>
<sequence>MSRPEIRPAQLADLPAIVAIYNSTIAGRMVTADLEPVSVESRLPWFHAHQPERRPLWVAEIAGRMVGWVSLSDFYGRPAYNGTAEVSIYLDEAARGQGLGKILLQYVIDNAPQYGVKTLLGFIFGHNEPSLQLFRRFGFDRWAHLPQVALLDETERDLVILGRRL</sequence>
<gene>
    <name evidence="4" type="ORF">PQU95_00560</name>
</gene>
<keyword evidence="1" id="KW-0808">Transferase</keyword>
<dbReference type="Gene3D" id="3.40.630.30">
    <property type="match status" value="1"/>
</dbReference>
<accession>A0ABT5IT13</accession>
<evidence type="ECO:0000256" key="1">
    <source>
        <dbReference type="ARBA" id="ARBA00022679"/>
    </source>
</evidence>
<dbReference type="EMBL" id="JAQQLF010000001">
    <property type="protein sequence ID" value="MDC7715710.1"/>
    <property type="molecule type" value="Genomic_DNA"/>
</dbReference>
<evidence type="ECO:0000259" key="3">
    <source>
        <dbReference type="PROSITE" id="PS51186"/>
    </source>
</evidence>
<dbReference type="InterPro" id="IPR000182">
    <property type="entry name" value="GNAT_dom"/>
</dbReference>
<evidence type="ECO:0000313" key="5">
    <source>
        <dbReference type="Proteomes" id="UP001219956"/>
    </source>
</evidence>
<dbReference type="PROSITE" id="PS51186">
    <property type="entry name" value="GNAT"/>
    <property type="match status" value="1"/>
</dbReference>
<comment type="caution">
    <text evidence="4">The sequence shown here is derived from an EMBL/GenBank/DDBJ whole genome shotgun (WGS) entry which is preliminary data.</text>
</comment>
<feature type="domain" description="N-acetyltransferase" evidence="3">
    <location>
        <begin position="4"/>
        <end position="165"/>
    </location>
</feature>
<protein>
    <submittedName>
        <fullName evidence="4">GNAT family N-acetyltransferase</fullName>
    </submittedName>
</protein>
<dbReference type="CDD" id="cd04301">
    <property type="entry name" value="NAT_SF"/>
    <property type="match status" value="1"/>
</dbReference>
<name>A0ABT5IT13_9NEIS</name>
<dbReference type="SUPFAM" id="SSF55729">
    <property type="entry name" value="Acyl-CoA N-acyltransferases (Nat)"/>
    <property type="match status" value="1"/>
</dbReference>
<keyword evidence="5" id="KW-1185">Reference proteome</keyword>